<evidence type="ECO:0000313" key="3">
    <source>
        <dbReference type="Proteomes" id="UP000468735"/>
    </source>
</evidence>
<reference evidence="2 3" key="1">
    <citation type="submission" date="2019-09" db="EMBL/GenBank/DDBJ databases">
        <title>Actinomadura physcomitrii sp. nov., a novel actinomycete isolated from moss [Physcomitrium sphaericum (Ludw) Fuernr].</title>
        <authorList>
            <person name="Zhuang X."/>
            <person name="Liu C."/>
        </authorList>
    </citation>
    <scope>NUCLEOTIDE SEQUENCE [LARGE SCALE GENOMIC DNA]</scope>
    <source>
        <strain evidence="2 3">HMC1</strain>
    </source>
</reference>
<dbReference type="OrthoDB" id="5187023at2"/>
<accession>A0A6H9YM78</accession>
<dbReference type="PANTHER" id="PTHR36222:SF1">
    <property type="entry name" value="SERINE PROTEASE INHIBITOR RV3364C"/>
    <property type="match status" value="1"/>
</dbReference>
<dbReference type="SMART" id="SM00960">
    <property type="entry name" value="Robl_LC7"/>
    <property type="match status" value="1"/>
</dbReference>
<dbReference type="Gene3D" id="3.30.450.30">
    <property type="entry name" value="Dynein light chain 2a, cytoplasmic"/>
    <property type="match status" value="1"/>
</dbReference>
<dbReference type="Proteomes" id="UP000468735">
    <property type="component" value="Unassembled WGS sequence"/>
</dbReference>
<dbReference type="EMBL" id="WBMT01000025">
    <property type="protein sequence ID" value="KAB2341532.1"/>
    <property type="molecule type" value="Genomic_DNA"/>
</dbReference>
<proteinExistence type="predicted"/>
<evidence type="ECO:0000313" key="2">
    <source>
        <dbReference type="EMBL" id="KAB2341532.1"/>
    </source>
</evidence>
<dbReference type="Pfam" id="PF03259">
    <property type="entry name" value="Robl_LC7"/>
    <property type="match status" value="1"/>
</dbReference>
<name>A0A6H9YM78_9ACTN</name>
<organism evidence="2 3">
    <name type="scientific">Actinomadura rudentiformis</name>
    <dbReference type="NCBI Taxonomy" id="359158"/>
    <lineage>
        <taxon>Bacteria</taxon>
        <taxon>Bacillati</taxon>
        <taxon>Actinomycetota</taxon>
        <taxon>Actinomycetes</taxon>
        <taxon>Streptosporangiales</taxon>
        <taxon>Thermomonosporaceae</taxon>
        <taxon>Actinomadura</taxon>
    </lineage>
</organism>
<keyword evidence="3" id="KW-1185">Reference proteome</keyword>
<sequence length="146" mass="15198">MTQPSTASDLSWLLDDLVDRVGQIQQAVLLSKDGLVMGASANVTRDDAEHLAAISAGVQSLANGACDHFSKKEVRQTIIEMDDALFFVCSAGSGSCLAVLSDSGGNAGLVGYEMAMLTKRLRKRLTAAPRLASAEAADTTSVPGAR</sequence>
<dbReference type="AlphaFoldDB" id="A0A6H9YM78"/>
<dbReference type="PANTHER" id="PTHR36222">
    <property type="entry name" value="SERINE PROTEASE INHIBITOR RV3364C"/>
    <property type="match status" value="1"/>
</dbReference>
<dbReference type="InterPro" id="IPR053141">
    <property type="entry name" value="Mycobact_SerProt_Inhib_Rv3364c"/>
</dbReference>
<feature type="domain" description="Roadblock/LAMTOR2" evidence="1">
    <location>
        <begin position="11"/>
        <end position="101"/>
    </location>
</feature>
<dbReference type="InterPro" id="IPR004942">
    <property type="entry name" value="Roadblock/LAMTOR2_dom"/>
</dbReference>
<dbReference type="RefSeq" id="WP_151568257.1">
    <property type="nucleotide sequence ID" value="NZ_WBMT01000025.1"/>
</dbReference>
<dbReference type="SUPFAM" id="SSF103196">
    <property type="entry name" value="Roadblock/LC7 domain"/>
    <property type="match status" value="1"/>
</dbReference>
<comment type="caution">
    <text evidence="2">The sequence shown here is derived from an EMBL/GenBank/DDBJ whole genome shotgun (WGS) entry which is preliminary data.</text>
</comment>
<evidence type="ECO:0000259" key="1">
    <source>
        <dbReference type="SMART" id="SM00960"/>
    </source>
</evidence>
<gene>
    <name evidence="2" type="ORF">F8566_41045</name>
</gene>
<protein>
    <submittedName>
        <fullName evidence="2">Roadblock/LC7 domain-containing protein</fullName>
    </submittedName>
</protein>